<evidence type="ECO:0000256" key="1">
    <source>
        <dbReference type="SAM" id="MobiDB-lite"/>
    </source>
</evidence>
<comment type="caution">
    <text evidence="2">The sequence shown here is derived from an EMBL/GenBank/DDBJ whole genome shotgun (WGS) entry which is preliminary data.</text>
</comment>
<evidence type="ECO:0000313" key="2">
    <source>
        <dbReference type="EMBL" id="KAJ2894224.1"/>
    </source>
</evidence>
<feature type="compositionally biased region" description="Low complexity" evidence="1">
    <location>
        <begin position="453"/>
        <end position="465"/>
    </location>
</feature>
<dbReference type="AlphaFoldDB" id="A0AAD5WMS7"/>
<sequence length="501" mass="56357">MDETQTSPQAQKEQIVPAATSRKRQLDSDDDAEPQTKRARTTRPTSEPARLTRKNLATLDKMGKKKTSDPTDDSGSTRTKTTSTISSGFNVQARKNGILDPYSSKPPKNLENIRERHVESRATASPPQLAYDDYVDKVDRIDRSGNEATMVVDTSRRLLKDYDDRGYNHNYNRAFTNLPKDVGFNNGLSAPQPDFIEGLEMEKYLPFPVDDRIPGAALYKDDRYSITLPQIAGEWKGPAGDIREAKMQSAYNGAAMVHARTQALAYMGKEDPPGYAEITTFTTNGINLNLYAHYATPSAENKNTLEYHQYSILTTNIKDTYQGHKDGRKGLRNAQDHARNQSYALKDDLREHWKQTQQHRNTLHPIAEGVPTLPVPGTELLNAYENEDDYEVVEHQPVHQPTPPTSSKHKSSNTHSHHSQYSHHSHSTPHSPKAHSAKSSHSHHSESQKRKAPSSQSSHGSSAPASKHRSYWKKDRETGQYYHVHSDGTVSWLDDEGDERD</sequence>
<reference evidence="2" key="1">
    <citation type="submission" date="2022-07" db="EMBL/GenBank/DDBJ databases">
        <title>Draft genome sequence of Zalerion maritima ATCC 34329, a (micro)plastics degrading marine fungus.</title>
        <authorList>
            <person name="Paco A."/>
            <person name="Goncalves M.F.M."/>
            <person name="Rocha-Santos T.A.P."/>
            <person name="Alves A."/>
        </authorList>
    </citation>
    <scope>NUCLEOTIDE SEQUENCE</scope>
    <source>
        <strain evidence="2">ATCC 34329</strain>
    </source>
</reference>
<dbReference type="Proteomes" id="UP001201980">
    <property type="component" value="Unassembled WGS sequence"/>
</dbReference>
<feature type="region of interest" description="Disordered" evidence="1">
    <location>
        <begin position="1"/>
        <end position="110"/>
    </location>
</feature>
<proteinExistence type="predicted"/>
<dbReference type="EMBL" id="JAKWBI020000516">
    <property type="protein sequence ID" value="KAJ2894224.1"/>
    <property type="molecule type" value="Genomic_DNA"/>
</dbReference>
<accession>A0AAD5WMS7</accession>
<gene>
    <name evidence="2" type="ORF">MKZ38_007824</name>
</gene>
<protein>
    <submittedName>
        <fullName evidence="2">Uncharacterized protein</fullName>
    </submittedName>
</protein>
<feature type="region of interest" description="Disordered" evidence="1">
    <location>
        <begin position="396"/>
        <end position="501"/>
    </location>
</feature>
<feature type="compositionally biased region" description="Low complexity" evidence="1">
    <location>
        <begin position="74"/>
        <end position="87"/>
    </location>
</feature>
<evidence type="ECO:0000313" key="3">
    <source>
        <dbReference type="Proteomes" id="UP001201980"/>
    </source>
</evidence>
<feature type="region of interest" description="Disordered" evidence="1">
    <location>
        <begin position="355"/>
        <end position="377"/>
    </location>
</feature>
<name>A0AAD5WMS7_9PEZI</name>
<keyword evidence="3" id="KW-1185">Reference proteome</keyword>
<feature type="compositionally biased region" description="Polar residues" evidence="1">
    <location>
        <begin position="1"/>
        <end position="12"/>
    </location>
</feature>
<feature type="compositionally biased region" description="Basic residues" evidence="1">
    <location>
        <begin position="407"/>
        <end position="442"/>
    </location>
</feature>
<organism evidence="2 3">
    <name type="scientific">Zalerion maritima</name>
    <dbReference type="NCBI Taxonomy" id="339359"/>
    <lineage>
        <taxon>Eukaryota</taxon>
        <taxon>Fungi</taxon>
        <taxon>Dikarya</taxon>
        <taxon>Ascomycota</taxon>
        <taxon>Pezizomycotina</taxon>
        <taxon>Sordariomycetes</taxon>
        <taxon>Lulworthiomycetidae</taxon>
        <taxon>Lulworthiales</taxon>
        <taxon>Lulworthiaceae</taxon>
        <taxon>Zalerion</taxon>
    </lineage>
</organism>